<dbReference type="EMBL" id="CAKMTQ010000007">
    <property type="protein sequence ID" value="CAH1523489.1"/>
    <property type="molecule type" value="Genomic_DNA"/>
</dbReference>
<feature type="compositionally biased region" description="Basic and acidic residues" evidence="1">
    <location>
        <begin position="41"/>
        <end position="50"/>
    </location>
</feature>
<accession>A0AAU9Q2P0</accession>
<protein>
    <submittedName>
        <fullName evidence="2">Uncharacterized protein</fullName>
    </submittedName>
</protein>
<proteinExistence type="predicted"/>
<name>A0AAU9Q2P0_9VIBR</name>
<evidence type="ECO:0000256" key="1">
    <source>
        <dbReference type="SAM" id="MobiDB-lite"/>
    </source>
</evidence>
<sequence>MESEVVSESDNNGQHSSEAVSDPKCKSAEDTNTIKCQQKANEQRSIRSDNGEPVGGAVPKTQE</sequence>
<gene>
    <name evidence="2" type="ORF">THF1D04_150050</name>
</gene>
<evidence type="ECO:0000313" key="3">
    <source>
        <dbReference type="Proteomes" id="UP001295420"/>
    </source>
</evidence>
<dbReference type="AlphaFoldDB" id="A0AAU9Q2P0"/>
<comment type="caution">
    <text evidence="2">The sequence shown here is derived from an EMBL/GenBank/DDBJ whole genome shotgun (WGS) entry which is preliminary data.</text>
</comment>
<feature type="compositionally biased region" description="Polar residues" evidence="1">
    <location>
        <begin position="30"/>
        <end position="40"/>
    </location>
</feature>
<feature type="region of interest" description="Disordered" evidence="1">
    <location>
        <begin position="1"/>
        <end position="63"/>
    </location>
</feature>
<feature type="compositionally biased region" description="Polar residues" evidence="1">
    <location>
        <begin position="8"/>
        <end position="19"/>
    </location>
</feature>
<organism evidence="2 3">
    <name type="scientific">Vibrio owensii</name>
    <dbReference type="NCBI Taxonomy" id="696485"/>
    <lineage>
        <taxon>Bacteria</taxon>
        <taxon>Pseudomonadati</taxon>
        <taxon>Pseudomonadota</taxon>
        <taxon>Gammaproteobacteria</taxon>
        <taxon>Vibrionales</taxon>
        <taxon>Vibrionaceae</taxon>
        <taxon>Vibrio</taxon>
    </lineage>
</organism>
<reference evidence="2" key="1">
    <citation type="submission" date="2022-01" db="EMBL/GenBank/DDBJ databases">
        <authorList>
            <person name="Lagorce A."/>
        </authorList>
    </citation>
    <scope>NUCLEOTIDE SEQUENCE</scope>
    <source>
        <strain evidence="2">Th15_F1_D04</strain>
    </source>
</reference>
<dbReference type="Proteomes" id="UP001295420">
    <property type="component" value="Unassembled WGS sequence"/>
</dbReference>
<evidence type="ECO:0000313" key="2">
    <source>
        <dbReference type="EMBL" id="CAH1523489.1"/>
    </source>
</evidence>